<gene>
    <name evidence="3" type="primary">LOC113212350</name>
</gene>
<evidence type="ECO:0000313" key="3">
    <source>
        <dbReference type="RefSeq" id="XP_026286792.1"/>
    </source>
</evidence>
<dbReference type="Proteomes" id="UP000504606">
    <property type="component" value="Unplaced"/>
</dbReference>
<proteinExistence type="predicted"/>
<reference evidence="3" key="1">
    <citation type="submission" date="2025-08" db="UniProtKB">
        <authorList>
            <consortium name="RefSeq"/>
        </authorList>
    </citation>
    <scope>IDENTIFICATION</scope>
    <source>
        <tissue evidence="3">Whole organism</tissue>
    </source>
</reference>
<dbReference type="GeneID" id="113212350"/>
<keyword evidence="1" id="KW-0732">Signal</keyword>
<evidence type="ECO:0000256" key="1">
    <source>
        <dbReference type="SAM" id="SignalP"/>
    </source>
</evidence>
<accession>A0A6J1T184</accession>
<dbReference type="AlphaFoldDB" id="A0A6J1T184"/>
<dbReference type="RefSeq" id="XP_026286792.1">
    <property type="nucleotide sequence ID" value="XM_026431007.2"/>
</dbReference>
<evidence type="ECO:0000313" key="2">
    <source>
        <dbReference type="Proteomes" id="UP000504606"/>
    </source>
</evidence>
<sequence length="193" mass="22274">MAVIRTALALMCLAGIHGKSIHSIIGPFVSYAERFYMCEPDNHSLRWTWYLRASHYNPLKPNELQRLTGNVTIATDPLDNNCWIKIIGDTRSNNQWKENALVCHFRKNAYRVIKENIPGFYERFFKMGDDKDARHFKPRVYEVDNGTVDWGSPNVPVIPYGQYRFRVLIGKAENTYACWVANSRVVPRPGGHV</sequence>
<keyword evidence="2" id="KW-1185">Reference proteome</keyword>
<feature type="chain" id="PRO_5026984191" evidence="1">
    <location>
        <begin position="19"/>
        <end position="193"/>
    </location>
</feature>
<organism evidence="2 3">
    <name type="scientific">Frankliniella occidentalis</name>
    <name type="common">Western flower thrips</name>
    <name type="synonym">Euthrips occidentalis</name>
    <dbReference type="NCBI Taxonomy" id="133901"/>
    <lineage>
        <taxon>Eukaryota</taxon>
        <taxon>Metazoa</taxon>
        <taxon>Ecdysozoa</taxon>
        <taxon>Arthropoda</taxon>
        <taxon>Hexapoda</taxon>
        <taxon>Insecta</taxon>
        <taxon>Pterygota</taxon>
        <taxon>Neoptera</taxon>
        <taxon>Paraneoptera</taxon>
        <taxon>Thysanoptera</taxon>
        <taxon>Terebrantia</taxon>
        <taxon>Thripoidea</taxon>
        <taxon>Thripidae</taxon>
        <taxon>Frankliniella</taxon>
    </lineage>
</organism>
<protein>
    <submittedName>
        <fullName evidence="3">Uncharacterized protein LOC113212350 isoform X1</fullName>
    </submittedName>
</protein>
<name>A0A6J1T184_FRAOC</name>
<dbReference type="KEGG" id="foc:113212350"/>
<feature type="signal peptide" evidence="1">
    <location>
        <begin position="1"/>
        <end position="18"/>
    </location>
</feature>